<reference evidence="1 2" key="1">
    <citation type="journal article" date="2023" name="Mol. Biol. Evol.">
        <title>Genomics of Secondarily Temperate Adaptation in the Only Non-Antarctic Icefish.</title>
        <authorList>
            <person name="Rivera-Colon A.G."/>
            <person name="Rayamajhi N."/>
            <person name="Minhas B.F."/>
            <person name="Madrigal G."/>
            <person name="Bilyk K.T."/>
            <person name="Yoon V."/>
            <person name="Hune M."/>
            <person name="Gregory S."/>
            <person name="Cheng C.H.C."/>
            <person name="Catchen J.M."/>
        </authorList>
    </citation>
    <scope>NUCLEOTIDE SEQUENCE [LARGE SCALE GENOMIC DNA]</scope>
    <source>
        <strain evidence="1">JC2023a</strain>
    </source>
</reference>
<protein>
    <submittedName>
        <fullName evidence="1">Uncharacterized protein</fullName>
    </submittedName>
</protein>
<accession>A0AAN8D4F2</accession>
<dbReference type="EMBL" id="JAULUE010002047">
    <property type="protein sequence ID" value="KAK5912523.1"/>
    <property type="molecule type" value="Genomic_DNA"/>
</dbReference>
<gene>
    <name evidence="1" type="ORF">CesoFtcFv8_002385</name>
</gene>
<comment type="caution">
    <text evidence="1">The sequence shown here is derived from an EMBL/GenBank/DDBJ whole genome shotgun (WGS) entry which is preliminary data.</text>
</comment>
<dbReference type="AlphaFoldDB" id="A0AAN8D4F2"/>
<evidence type="ECO:0000313" key="1">
    <source>
        <dbReference type="EMBL" id="KAK5912523.1"/>
    </source>
</evidence>
<name>A0AAN8D4F2_9TELE</name>
<evidence type="ECO:0000313" key="2">
    <source>
        <dbReference type="Proteomes" id="UP001335648"/>
    </source>
</evidence>
<keyword evidence="2" id="KW-1185">Reference proteome</keyword>
<proteinExistence type="predicted"/>
<organism evidence="1 2">
    <name type="scientific">Champsocephalus esox</name>
    <name type="common">pike icefish</name>
    <dbReference type="NCBI Taxonomy" id="159716"/>
    <lineage>
        <taxon>Eukaryota</taxon>
        <taxon>Metazoa</taxon>
        <taxon>Chordata</taxon>
        <taxon>Craniata</taxon>
        <taxon>Vertebrata</taxon>
        <taxon>Euteleostomi</taxon>
        <taxon>Actinopterygii</taxon>
        <taxon>Neopterygii</taxon>
        <taxon>Teleostei</taxon>
        <taxon>Neoteleostei</taxon>
        <taxon>Acanthomorphata</taxon>
        <taxon>Eupercaria</taxon>
        <taxon>Perciformes</taxon>
        <taxon>Notothenioidei</taxon>
        <taxon>Channichthyidae</taxon>
        <taxon>Champsocephalus</taxon>
    </lineage>
</organism>
<dbReference type="Proteomes" id="UP001335648">
    <property type="component" value="Unassembled WGS sequence"/>
</dbReference>
<sequence length="107" mass="11709">MAGLWKNNSSEGYMSGINPRAWLHQNRERGQKTGSDHGGCISPSLHHSWPDALVSSDFVNILDSLVFSRIKADKVAIIFPDASSSSLECPNTGVWPVAWRNFISGPV</sequence>